<dbReference type="InterPro" id="IPR004480">
    <property type="entry name" value="Monothiol_GRX-rel"/>
</dbReference>
<keyword evidence="2" id="KW-0479">Metal-binding</keyword>
<dbReference type="Gene3D" id="3.40.30.10">
    <property type="entry name" value="Glutaredoxin"/>
    <property type="match status" value="1"/>
</dbReference>
<keyword evidence="10" id="KW-1185">Reference proteome</keyword>
<accession>A0A7M5XB10</accession>
<dbReference type="GO" id="GO:0046872">
    <property type="term" value="F:metal ion binding"/>
    <property type="evidence" value="ECO:0007669"/>
    <property type="project" value="UniProtKB-KW"/>
</dbReference>
<sequence length="192" mass="22328">MFATTFNNLCFFFFRNVTIENTIKMRHLVARDAIRAFQHVLRKSNQLAHSQRVQINAIQRMAPALNHLTHRTFSTDTDWNDDKFNEIVKDNKMIVFMKGTPDAPMCGFSKYVIQILTMHGCKDFTTFNVLDDEVLRSRVKEFSNWPTIPQVYIDGEFVGGFDILLQMHQNGELIEELDKIGHRSVLIDAENE</sequence>
<evidence type="ECO:0000256" key="2">
    <source>
        <dbReference type="ARBA" id="ARBA00022723"/>
    </source>
</evidence>
<dbReference type="InterPro" id="IPR033658">
    <property type="entry name" value="GRX_PICOT-like"/>
</dbReference>
<keyword evidence="3" id="KW-0408">Iron</keyword>
<name>A0A7M5XB10_9CNID</name>
<evidence type="ECO:0000256" key="3">
    <source>
        <dbReference type="ARBA" id="ARBA00023004"/>
    </source>
</evidence>
<dbReference type="PANTHER" id="PTHR10293:SF16">
    <property type="entry name" value="GLUTAREDOXIN-RELATED PROTEIN 5, MITOCHONDRIAL"/>
    <property type="match status" value="1"/>
</dbReference>
<proteinExistence type="predicted"/>
<reference evidence="9" key="1">
    <citation type="submission" date="2021-01" db="UniProtKB">
        <authorList>
            <consortium name="EnsemblMetazoa"/>
        </authorList>
    </citation>
    <scope>IDENTIFICATION</scope>
</reference>
<keyword evidence="5" id="KW-0676">Redox-active center</keyword>
<dbReference type="SUPFAM" id="SSF52833">
    <property type="entry name" value="Thioredoxin-like"/>
    <property type="match status" value="1"/>
</dbReference>
<keyword evidence="1" id="KW-0001">2Fe-2S</keyword>
<organism evidence="9 10">
    <name type="scientific">Clytia hemisphaerica</name>
    <dbReference type="NCBI Taxonomy" id="252671"/>
    <lineage>
        <taxon>Eukaryota</taxon>
        <taxon>Metazoa</taxon>
        <taxon>Cnidaria</taxon>
        <taxon>Hydrozoa</taxon>
        <taxon>Hydroidolina</taxon>
        <taxon>Leptothecata</taxon>
        <taxon>Obeliida</taxon>
        <taxon>Clytiidae</taxon>
        <taxon>Clytia</taxon>
    </lineage>
</organism>
<dbReference type="AlphaFoldDB" id="A0A7M5XB10"/>
<dbReference type="OrthoDB" id="415696at2759"/>
<evidence type="ECO:0000313" key="10">
    <source>
        <dbReference type="Proteomes" id="UP000594262"/>
    </source>
</evidence>
<dbReference type="GO" id="GO:0005759">
    <property type="term" value="C:mitochondrial matrix"/>
    <property type="evidence" value="ECO:0007669"/>
    <property type="project" value="TreeGrafter"/>
</dbReference>
<dbReference type="FunFam" id="3.40.30.10:FF:000005">
    <property type="entry name" value="Glutaredoxin 5"/>
    <property type="match status" value="1"/>
</dbReference>
<evidence type="ECO:0000256" key="5">
    <source>
        <dbReference type="ARBA" id="ARBA00023284"/>
    </source>
</evidence>
<keyword evidence="4" id="KW-0411">Iron-sulfur</keyword>
<dbReference type="PANTHER" id="PTHR10293">
    <property type="entry name" value="GLUTAREDOXIN FAMILY MEMBER"/>
    <property type="match status" value="1"/>
</dbReference>
<dbReference type="Pfam" id="PF00462">
    <property type="entry name" value="Glutaredoxin"/>
    <property type="match status" value="1"/>
</dbReference>
<dbReference type="Proteomes" id="UP000594262">
    <property type="component" value="Unplaced"/>
</dbReference>
<dbReference type="InterPro" id="IPR002109">
    <property type="entry name" value="Glutaredoxin"/>
</dbReference>
<dbReference type="PROSITE" id="PS51354">
    <property type="entry name" value="GLUTAREDOXIN_2"/>
    <property type="match status" value="1"/>
</dbReference>
<evidence type="ECO:0000256" key="4">
    <source>
        <dbReference type="ARBA" id="ARBA00023014"/>
    </source>
</evidence>
<evidence type="ECO:0000256" key="6">
    <source>
        <dbReference type="ARBA" id="ARBA00067456"/>
    </source>
</evidence>
<evidence type="ECO:0000313" key="9">
    <source>
        <dbReference type="EnsemblMetazoa" id="CLYHEMP020491.1"/>
    </source>
</evidence>
<dbReference type="EnsemblMetazoa" id="CLYHEMT020491.1">
    <property type="protein sequence ID" value="CLYHEMP020491.1"/>
    <property type="gene ID" value="CLYHEMG020491"/>
</dbReference>
<dbReference type="GO" id="GO:0051537">
    <property type="term" value="F:2 iron, 2 sulfur cluster binding"/>
    <property type="evidence" value="ECO:0007669"/>
    <property type="project" value="UniProtKB-KW"/>
</dbReference>
<feature type="domain" description="Glutaredoxin" evidence="8">
    <location>
        <begin position="94"/>
        <end position="158"/>
    </location>
</feature>
<dbReference type="CDD" id="cd03028">
    <property type="entry name" value="GRX_PICOT_like"/>
    <property type="match status" value="1"/>
</dbReference>
<protein>
    <recommendedName>
        <fullName evidence="6">Glutaredoxin-related protein 5, mitochondrial</fullName>
    </recommendedName>
    <alternativeName>
        <fullName evidence="7">Monothiol glutaredoxin-5</fullName>
    </alternativeName>
</protein>
<dbReference type="InterPro" id="IPR036249">
    <property type="entry name" value="Thioredoxin-like_sf"/>
</dbReference>
<evidence type="ECO:0000259" key="8">
    <source>
        <dbReference type="Pfam" id="PF00462"/>
    </source>
</evidence>
<evidence type="ECO:0000256" key="1">
    <source>
        <dbReference type="ARBA" id="ARBA00022714"/>
    </source>
</evidence>
<dbReference type="NCBIfam" id="TIGR00365">
    <property type="entry name" value="Grx4 family monothiol glutaredoxin"/>
    <property type="match status" value="1"/>
</dbReference>
<evidence type="ECO:0000256" key="7">
    <source>
        <dbReference type="ARBA" id="ARBA00076083"/>
    </source>
</evidence>